<accession>A0A284R676</accession>
<proteinExistence type="predicted"/>
<sequence>MSSSERMIGRVLSKLKPAIVSPALSTFASPSTVSFFSAVFRAPTPAPEWHLEDHELHVCRKGVGVGLGLVMGVGGMSGRLGSLVGLGKGKIGDEKDEFAIWYEQIYTIFIFVRPEIAVSV</sequence>
<dbReference type="AlphaFoldDB" id="A0A284R676"/>
<dbReference type="EMBL" id="FUEG01000005">
    <property type="protein sequence ID" value="SJL04228.1"/>
    <property type="molecule type" value="Genomic_DNA"/>
</dbReference>
<dbReference type="Proteomes" id="UP000219338">
    <property type="component" value="Unassembled WGS sequence"/>
</dbReference>
<evidence type="ECO:0000313" key="1">
    <source>
        <dbReference type="EMBL" id="SJL04228.1"/>
    </source>
</evidence>
<gene>
    <name evidence="1" type="ORF">ARMOST_07589</name>
</gene>
<name>A0A284R676_ARMOS</name>
<keyword evidence="2" id="KW-1185">Reference proteome</keyword>
<dbReference type="STRING" id="47428.A0A284R676"/>
<evidence type="ECO:0000313" key="2">
    <source>
        <dbReference type="Proteomes" id="UP000219338"/>
    </source>
</evidence>
<organism evidence="1 2">
    <name type="scientific">Armillaria ostoyae</name>
    <name type="common">Armillaria root rot fungus</name>
    <dbReference type="NCBI Taxonomy" id="47428"/>
    <lineage>
        <taxon>Eukaryota</taxon>
        <taxon>Fungi</taxon>
        <taxon>Dikarya</taxon>
        <taxon>Basidiomycota</taxon>
        <taxon>Agaricomycotina</taxon>
        <taxon>Agaricomycetes</taxon>
        <taxon>Agaricomycetidae</taxon>
        <taxon>Agaricales</taxon>
        <taxon>Marasmiineae</taxon>
        <taxon>Physalacriaceae</taxon>
        <taxon>Armillaria</taxon>
    </lineage>
</organism>
<reference evidence="2" key="1">
    <citation type="journal article" date="2017" name="Nat. Ecol. Evol.">
        <title>Genome expansion and lineage-specific genetic innovations in the forest pathogenic fungi Armillaria.</title>
        <authorList>
            <person name="Sipos G."/>
            <person name="Prasanna A.N."/>
            <person name="Walter M.C."/>
            <person name="O'Connor E."/>
            <person name="Balint B."/>
            <person name="Krizsan K."/>
            <person name="Kiss B."/>
            <person name="Hess J."/>
            <person name="Varga T."/>
            <person name="Slot J."/>
            <person name="Riley R."/>
            <person name="Boka B."/>
            <person name="Rigling D."/>
            <person name="Barry K."/>
            <person name="Lee J."/>
            <person name="Mihaltcheva S."/>
            <person name="LaButti K."/>
            <person name="Lipzen A."/>
            <person name="Waldron R."/>
            <person name="Moloney N.M."/>
            <person name="Sperisen C."/>
            <person name="Kredics L."/>
            <person name="Vagvoelgyi C."/>
            <person name="Patrignani A."/>
            <person name="Fitzpatrick D."/>
            <person name="Nagy I."/>
            <person name="Doyle S."/>
            <person name="Anderson J.B."/>
            <person name="Grigoriev I.V."/>
            <person name="Gueldener U."/>
            <person name="Muensterkoetter M."/>
            <person name="Nagy L.G."/>
        </authorList>
    </citation>
    <scope>NUCLEOTIDE SEQUENCE [LARGE SCALE GENOMIC DNA]</scope>
    <source>
        <strain evidence="2">C18/9</strain>
    </source>
</reference>
<protein>
    <submittedName>
        <fullName evidence="1">Uncharacterized protein</fullName>
    </submittedName>
</protein>